<evidence type="ECO:0000313" key="3">
    <source>
        <dbReference type="Proteomes" id="UP001595533"/>
    </source>
</evidence>
<keyword evidence="1" id="KW-1133">Transmembrane helix</keyword>
<evidence type="ECO:0000313" key="2">
    <source>
        <dbReference type="EMBL" id="MFC3195192.1"/>
    </source>
</evidence>
<evidence type="ECO:0000256" key="1">
    <source>
        <dbReference type="SAM" id="Phobius"/>
    </source>
</evidence>
<accession>A0ABV7JIJ3</accession>
<gene>
    <name evidence="2" type="ORF">ACFODZ_13145</name>
</gene>
<dbReference type="Pfam" id="PF03203">
    <property type="entry name" value="MerC"/>
    <property type="match status" value="1"/>
</dbReference>
<reference evidence="3" key="1">
    <citation type="journal article" date="2019" name="Int. J. Syst. Evol. Microbiol.">
        <title>The Global Catalogue of Microorganisms (GCM) 10K type strain sequencing project: providing services to taxonomists for standard genome sequencing and annotation.</title>
        <authorList>
            <consortium name="The Broad Institute Genomics Platform"/>
            <consortium name="The Broad Institute Genome Sequencing Center for Infectious Disease"/>
            <person name="Wu L."/>
            <person name="Ma J."/>
        </authorList>
    </citation>
    <scope>NUCLEOTIDE SEQUENCE [LARGE SCALE GENOMIC DNA]</scope>
    <source>
        <strain evidence="3">KCTC 42953</strain>
    </source>
</reference>
<feature type="transmembrane region" description="Helical" evidence="1">
    <location>
        <begin position="92"/>
        <end position="111"/>
    </location>
</feature>
<keyword evidence="1" id="KW-0472">Membrane</keyword>
<protein>
    <submittedName>
        <fullName evidence="2">MerC domain-containing protein</fullName>
    </submittedName>
</protein>
<comment type="caution">
    <text evidence="2">The sequence shown here is derived from an EMBL/GenBank/DDBJ whole genome shotgun (WGS) entry which is preliminary data.</text>
</comment>
<dbReference type="InterPro" id="IPR004891">
    <property type="entry name" value="Mercury-R_MerC"/>
</dbReference>
<name>A0ABV7JIJ3_9GAMM</name>
<proteinExistence type="predicted"/>
<dbReference type="EMBL" id="JBHRTS010000007">
    <property type="protein sequence ID" value="MFC3195192.1"/>
    <property type="molecule type" value="Genomic_DNA"/>
</dbReference>
<organism evidence="2 3">
    <name type="scientific">Marinicella sediminis</name>
    <dbReference type="NCBI Taxonomy" id="1792834"/>
    <lineage>
        <taxon>Bacteria</taxon>
        <taxon>Pseudomonadati</taxon>
        <taxon>Pseudomonadota</taxon>
        <taxon>Gammaproteobacteria</taxon>
        <taxon>Lysobacterales</taxon>
        <taxon>Marinicellaceae</taxon>
        <taxon>Marinicella</taxon>
    </lineage>
</organism>
<sequence>MKSVADKLGMLLSGLCAIQCALLPILLSVSAVVPGWAHLGHGWVWLTVIGCIALWSFTRGWKQHHDKGVIALFVLGFLSLLVATLLEDRVSILTESALFVLGGSLMVMAHWRNYQLMQCVVAEEKTGA</sequence>
<dbReference type="Proteomes" id="UP001595533">
    <property type="component" value="Unassembled WGS sequence"/>
</dbReference>
<keyword evidence="3" id="KW-1185">Reference proteome</keyword>
<keyword evidence="1" id="KW-0812">Transmembrane</keyword>
<feature type="transmembrane region" description="Helical" evidence="1">
    <location>
        <begin position="69"/>
        <end position="86"/>
    </location>
</feature>
<feature type="transmembrane region" description="Helical" evidence="1">
    <location>
        <begin position="40"/>
        <end position="57"/>
    </location>
</feature>
<dbReference type="RefSeq" id="WP_157892850.1">
    <property type="nucleotide sequence ID" value="NZ_JBHRTS010000007.1"/>
</dbReference>